<proteinExistence type="predicted"/>
<organism evidence="1">
    <name type="scientific">Lymphocystis disease virus 2</name>
    <dbReference type="NCBI Taxonomy" id="159183"/>
    <lineage>
        <taxon>Viruses</taxon>
        <taxon>Varidnaviria</taxon>
        <taxon>Bamfordvirae</taxon>
        <taxon>Nucleocytoviricota</taxon>
        <taxon>Megaviricetes</taxon>
        <taxon>Pimascovirales</taxon>
        <taxon>Pimascovirales incertae sedis</taxon>
        <taxon>Iridoviridae</taxon>
        <taxon>Alphairidovirinae</taxon>
        <taxon>Lymphocystivirus</taxon>
        <taxon>Lymphocystivirus paralichthys1</taxon>
    </lineage>
</organism>
<dbReference type="Proteomes" id="UP000501113">
    <property type="component" value="Segment"/>
</dbReference>
<reference evidence="1" key="1">
    <citation type="journal article" date="2021" name="Microbiol. Resour. Announc.">
        <title>Genome Sequence of Lymphocystis Disease Virus 2 LCDV-JP_Oita_2018, Isolated from a Diseased Japanese Flounder (Paralichthys olivaceus) in Japan.</title>
        <authorList>
            <person name="Kawato S."/>
            <person name="Nozaki R."/>
            <person name="Hirono I."/>
            <person name="Kondo H."/>
        </authorList>
    </citation>
    <scope>NUCLEOTIDE SEQUENCE</scope>
    <source>
        <strain evidence="1">LCDV-JP_Oita_2018</strain>
    </source>
</reference>
<protein>
    <submittedName>
        <fullName evidence="1">Uncharacterized protein</fullName>
    </submittedName>
</protein>
<evidence type="ECO:0000313" key="1">
    <source>
        <dbReference type="EMBL" id="BCB67546.1"/>
    </source>
</evidence>
<accession>A0A6F8X2Q6</accession>
<dbReference type="EMBL" id="LC534415">
    <property type="protein sequence ID" value="BCB67546.1"/>
    <property type="molecule type" value="Genomic_DNA"/>
</dbReference>
<name>A0A6F8X2Q6_9VIRU</name>
<sequence>MTFNVDLTEIKDYLYVTAKYLNANVSKQTILLELKNLLDCIEKWKIFIMENNFISSIHFSETSPYGCDIDNELLLEEVVNKLKNLHVYQQFMFQCNKTETDGDDLAEYCFSASLAVYLIKKFAS</sequence>